<dbReference type="SUPFAM" id="SSF52540">
    <property type="entry name" value="P-loop containing nucleoside triphosphate hydrolases"/>
    <property type="match status" value="1"/>
</dbReference>
<dbReference type="InterPro" id="IPR003439">
    <property type="entry name" value="ABC_transporter-like_ATP-bd"/>
</dbReference>
<dbReference type="InterPro" id="IPR027417">
    <property type="entry name" value="P-loop_NTPase"/>
</dbReference>
<gene>
    <name evidence="6" type="ORF">H4W81_000377</name>
</gene>
<name>A0ABR9K6G2_9ACTN</name>
<dbReference type="Pfam" id="PF00005">
    <property type="entry name" value="ABC_tran"/>
    <property type="match status" value="1"/>
</dbReference>
<organism evidence="6 7">
    <name type="scientific">Nonomuraea africana</name>
    <dbReference type="NCBI Taxonomy" id="46171"/>
    <lineage>
        <taxon>Bacteria</taxon>
        <taxon>Bacillati</taxon>
        <taxon>Actinomycetota</taxon>
        <taxon>Actinomycetes</taxon>
        <taxon>Streptosporangiales</taxon>
        <taxon>Streptosporangiaceae</taxon>
        <taxon>Nonomuraea</taxon>
    </lineage>
</organism>
<reference evidence="6 7" key="1">
    <citation type="submission" date="2020-10" db="EMBL/GenBank/DDBJ databases">
        <title>Sequencing the genomes of 1000 actinobacteria strains.</title>
        <authorList>
            <person name="Klenk H.-P."/>
        </authorList>
    </citation>
    <scope>NUCLEOTIDE SEQUENCE [LARGE SCALE GENOMIC DNA]</scope>
    <source>
        <strain evidence="6 7">DSM 43748</strain>
    </source>
</reference>
<dbReference type="PROSITE" id="PS50893">
    <property type="entry name" value="ABC_TRANSPORTER_2"/>
    <property type="match status" value="1"/>
</dbReference>
<evidence type="ECO:0000313" key="7">
    <source>
        <dbReference type="Proteomes" id="UP000661607"/>
    </source>
</evidence>
<dbReference type="Gene3D" id="3.40.50.300">
    <property type="entry name" value="P-loop containing nucleotide triphosphate hydrolases"/>
    <property type="match status" value="1"/>
</dbReference>
<dbReference type="RefSeq" id="WP_192773183.1">
    <property type="nucleotide sequence ID" value="NZ_BAAASY010000019.1"/>
</dbReference>
<comment type="similarity">
    <text evidence="1">Belongs to the ABC transporter superfamily.</text>
</comment>
<evidence type="ECO:0000256" key="1">
    <source>
        <dbReference type="ARBA" id="ARBA00005417"/>
    </source>
</evidence>
<keyword evidence="2" id="KW-0813">Transport</keyword>
<evidence type="ECO:0000256" key="2">
    <source>
        <dbReference type="ARBA" id="ARBA00022448"/>
    </source>
</evidence>
<protein>
    <submittedName>
        <fullName evidence="6">ABC-2 type transport system ATP-binding protein</fullName>
    </submittedName>
</protein>
<dbReference type="InterPro" id="IPR003593">
    <property type="entry name" value="AAA+_ATPase"/>
</dbReference>
<sequence>MNIEVRGLTKTFGPVSAVTDLSFEVAPGAVTGFLGPNGAGKTTTMRMMLGLVAPSSGTATFGGKRYADLPKPSATVGAVLDSAGFHPAHTARDHLRVYARMGRYGAARATRIADLTGVSAFGDRKTRTLSTGMRQRLNLATALLGDPQVLLLDEPSNGLDPEGIAWLRQFVRVLAAEGRAILVSSHVLGEVEHMADHVVVIRDGRLVTTGPIAGLYGTATVLIRSPQADLFAARLMENRIRVEHPQPDHLRIYGLSTAEVATAAASHSVTLHGITPEHPTLEQAFLHLTGGSR</sequence>
<evidence type="ECO:0000259" key="5">
    <source>
        <dbReference type="PROSITE" id="PS50893"/>
    </source>
</evidence>
<evidence type="ECO:0000256" key="4">
    <source>
        <dbReference type="ARBA" id="ARBA00022840"/>
    </source>
</evidence>
<keyword evidence="4 6" id="KW-0067">ATP-binding</keyword>
<dbReference type="GO" id="GO:0005524">
    <property type="term" value="F:ATP binding"/>
    <property type="evidence" value="ECO:0007669"/>
    <property type="project" value="UniProtKB-KW"/>
</dbReference>
<dbReference type="PANTHER" id="PTHR43335">
    <property type="entry name" value="ABC TRANSPORTER, ATP-BINDING PROTEIN"/>
    <property type="match status" value="1"/>
</dbReference>
<dbReference type="EMBL" id="JADBEF010000001">
    <property type="protein sequence ID" value="MBE1557598.1"/>
    <property type="molecule type" value="Genomic_DNA"/>
</dbReference>
<evidence type="ECO:0000313" key="6">
    <source>
        <dbReference type="EMBL" id="MBE1557598.1"/>
    </source>
</evidence>
<proteinExistence type="inferred from homology"/>
<dbReference type="Proteomes" id="UP000661607">
    <property type="component" value="Unassembled WGS sequence"/>
</dbReference>
<comment type="caution">
    <text evidence="6">The sequence shown here is derived from an EMBL/GenBank/DDBJ whole genome shotgun (WGS) entry which is preliminary data.</text>
</comment>
<dbReference type="PANTHER" id="PTHR43335:SF4">
    <property type="entry name" value="ABC TRANSPORTER, ATP-BINDING PROTEIN"/>
    <property type="match status" value="1"/>
</dbReference>
<evidence type="ECO:0000256" key="3">
    <source>
        <dbReference type="ARBA" id="ARBA00022741"/>
    </source>
</evidence>
<keyword evidence="7" id="KW-1185">Reference proteome</keyword>
<keyword evidence="3" id="KW-0547">Nucleotide-binding</keyword>
<feature type="domain" description="ABC transporter" evidence="5">
    <location>
        <begin position="3"/>
        <end position="228"/>
    </location>
</feature>
<accession>A0ABR9K6G2</accession>
<dbReference type="SMART" id="SM00382">
    <property type="entry name" value="AAA"/>
    <property type="match status" value="1"/>
</dbReference>